<sequence>MLSSSAAAGQQRMTTQRSNGSQADPVQRARTKMGYKNNWHRNNVNENQVQFTQPLQHDAAVGIIGGGISGLACAQGLSRHGMRAVVFDTGEHGVGGRAATRSSSDASLHAEWISPSLAAVRNLNLRFDHAAQCFTATDPAFQQQVQAWLAAGVVQRWQGPVGVLRPGGTFEPLGDATPLYVATGGMRQLAQHMADEAVVSSSGGVSVVRPMWVSRMTAAHSSSGWQLTGNNKGQGTFGAVVIAHNGKCANRLVGPTGAPDVARQLMRLRLSAVWALMVAFESPVDVPGGMEGAFVQGSPVLSWASNNSAKLGLVHPQPYEGLQCWTLISTDTYGQANKVPQEKVAADVAAKVAAEMLVAFAALLGPAAVQLPKAVFTRVQLWGAALPTNTPNVPCILDAQARVGVCGDWLTGASLQSAVLSGWVLADRLAALRGVQGSAAAGLGLGLTEPFKPLREAEIGEFPGLPKAAVAAASRQQGAGGVSCGSNGGGRGRQQQQQRPRQQQQGQQQQRGGSRPAVHAGGARP</sequence>
<accession>A0ABY8UC50</accession>
<dbReference type="PANTHER" id="PTHR16128:SF8">
    <property type="entry name" value="EXPRESSED PROTEIN"/>
    <property type="match status" value="1"/>
</dbReference>
<feature type="region of interest" description="Disordered" evidence="1">
    <location>
        <begin position="471"/>
        <end position="525"/>
    </location>
</feature>
<dbReference type="PANTHER" id="PTHR16128">
    <property type="entry name" value="FAD/NAD(P)-BINDING OXIDOREDUCTASE FAMILY PROTEIN"/>
    <property type="match status" value="1"/>
</dbReference>
<keyword evidence="3" id="KW-1185">Reference proteome</keyword>
<reference evidence="2 3" key="1">
    <citation type="submission" date="2023-05" db="EMBL/GenBank/DDBJ databases">
        <title>A 100% complete, gapless, phased diploid assembly of the Scenedesmus obliquus UTEX 3031 genome.</title>
        <authorList>
            <person name="Biondi T.C."/>
            <person name="Hanschen E.R."/>
            <person name="Kwon T."/>
            <person name="Eng W."/>
            <person name="Kruse C.P.S."/>
            <person name="Koehler S.I."/>
            <person name="Kunde Y."/>
            <person name="Gleasner C.D."/>
            <person name="You Mak K.T."/>
            <person name="Polle J."/>
            <person name="Hovde B.T."/>
            <person name="Starkenburg S.R."/>
        </authorList>
    </citation>
    <scope>NUCLEOTIDE SEQUENCE [LARGE SCALE GENOMIC DNA]</scope>
    <source>
        <strain evidence="2 3">DOE0152z</strain>
    </source>
</reference>
<protein>
    <recommendedName>
        <fullName evidence="4">Amine oxidase domain-containing protein</fullName>
    </recommendedName>
</protein>
<feature type="compositionally biased region" description="Gly residues" evidence="1">
    <location>
        <begin position="478"/>
        <end position="492"/>
    </location>
</feature>
<dbReference type="Proteomes" id="UP001244341">
    <property type="component" value="Chromosome 10b"/>
</dbReference>
<dbReference type="Pfam" id="PF13450">
    <property type="entry name" value="NAD_binding_8"/>
    <property type="match status" value="1"/>
</dbReference>
<dbReference type="SUPFAM" id="SSF51905">
    <property type="entry name" value="FAD/NAD(P)-binding domain"/>
    <property type="match status" value="1"/>
</dbReference>
<feature type="compositionally biased region" description="Low complexity" evidence="1">
    <location>
        <begin position="493"/>
        <end position="515"/>
    </location>
</feature>
<proteinExistence type="predicted"/>
<feature type="region of interest" description="Disordered" evidence="1">
    <location>
        <begin position="1"/>
        <end position="28"/>
    </location>
</feature>
<evidence type="ECO:0008006" key="4">
    <source>
        <dbReference type="Google" id="ProtNLM"/>
    </source>
</evidence>
<dbReference type="EMBL" id="CP126217">
    <property type="protein sequence ID" value="WIA18940.1"/>
    <property type="molecule type" value="Genomic_DNA"/>
</dbReference>
<gene>
    <name evidence="2" type="ORF">OEZ85_003609</name>
</gene>
<organism evidence="2 3">
    <name type="scientific">Tetradesmus obliquus</name>
    <name type="common">Green alga</name>
    <name type="synonym">Acutodesmus obliquus</name>
    <dbReference type="NCBI Taxonomy" id="3088"/>
    <lineage>
        <taxon>Eukaryota</taxon>
        <taxon>Viridiplantae</taxon>
        <taxon>Chlorophyta</taxon>
        <taxon>core chlorophytes</taxon>
        <taxon>Chlorophyceae</taxon>
        <taxon>CS clade</taxon>
        <taxon>Sphaeropleales</taxon>
        <taxon>Scenedesmaceae</taxon>
        <taxon>Tetradesmus</taxon>
    </lineage>
</organism>
<dbReference type="Gene3D" id="3.50.50.60">
    <property type="entry name" value="FAD/NAD(P)-binding domain"/>
    <property type="match status" value="1"/>
</dbReference>
<name>A0ABY8UC50_TETOB</name>
<dbReference type="InterPro" id="IPR036188">
    <property type="entry name" value="FAD/NAD-bd_sf"/>
</dbReference>
<evidence type="ECO:0000256" key="1">
    <source>
        <dbReference type="SAM" id="MobiDB-lite"/>
    </source>
</evidence>
<evidence type="ECO:0000313" key="2">
    <source>
        <dbReference type="EMBL" id="WIA18940.1"/>
    </source>
</evidence>
<dbReference type="Gene3D" id="3.90.660.10">
    <property type="match status" value="1"/>
</dbReference>
<evidence type="ECO:0000313" key="3">
    <source>
        <dbReference type="Proteomes" id="UP001244341"/>
    </source>
</evidence>
<feature type="compositionally biased region" description="Polar residues" evidence="1">
    <location>
        <begin position="1"/>
        <end position="24"/>
    </location>
</feature>